<evidence type="ECO:0000313" key="1">
    <source>
        <dbReference type="EMBL" id="CAL93328.1"/>
    </source>
</evidence>
<dbReference type="ESTHER" id="azosb-a1k3c3">
    <property type="family name" value="abh_upf00227"/>
</dbReference>
<dbReference type="MEROPS" id="S09.A40"/>
<evidence type="ECO:0000313" key="2">
    <source>
        <dbReference type="Proteomes" id="UP000002588"/>
    </source>
</evidence>
<dbReference type="InterPro" id="IPR008886">
    <property type="entry name" value="UPF0227/Esterase_YqiA"/>
</dbReference>
<dbReference type="SUPFAM" id="SSF53474">
    <property type="entry name" value="alpha/beta-Hydrolases"/>
    <property type="match status" value="1"/>
</dbReference>
<dbReference type="Pfam" id="PF05728">
    <property type="entry name" value="UPF0227"/>
    <property type="match status" value="1"/>
</dbReference>
<proteinExistence type="predicted"/>
<dbReference type="PANTHER" id="PTHR35602:SF3">
    <property type="entry name" value="ESTERASE YQIA"/>
    <property type="match status" value="1"/>
</dbReference>
<name>A1K3C3_AZOSB</name>
<accession>A1K3C3</accession>
<gene>
    <name evidence="1" type="ordered locus">azo0711</name>
</gene>
<reference evidence="1 2" key="1">
    <citation type="journal article" date="2006" name="Nat. Biotechnol.">
        <title>Complete genome of the mutualistic, N2-fixing grass endophyte Azoarcus sp. strain BH72.</title>
        <authorList>
            <person name="Krause A."/>
            <person name="Ramakumar A."/>
            <person name="Bartels D."/>
            <person name="Battistoni F."/>
            <person name="Bekel T."/>
            <person name="Boch J."/>
            <person name="Boehm M."/>
            <person name="Friedrich F."/>
            <person name="Hurek T."/>
            <person name="Krause L."/>
            <person name="Linke B."/>
            <person name="McHardy A.C."/>
            <person name="Sarkar A."/>
            <person name="Schneiker S."/>
            <person name="Syed A.A."/>
            <person name="Thauer R."/>
            <person name="Vorhoelter F.-J."/>
            <person name="Weidner S."/>
            <person name="Puehler A."/>
            <person name="Reinhold-Hurek B."/>
            <person name="Kaiser O."/>
            <person name="Goesmann A."/>
        </authorList>
    </citation>
    <scope>NUCLEOTIDE SEQUENCE [LARGE SCALE GENOMIC DNA]</scope>
    <source>
        <strain evidence="1 2">BH72</strain>
    </source>
</reference>
<keyword evidence="2" id="KW-1185">Reference proteome</keyword>
<dbReference type="InterPro" id="IPR029058">
    <property type="entry name" value="AB_hydrolase_fold"/>
</dbReference>
<evidence type="ECO:0008006" key="3">
    <source>
        <dbReference type="Google" id="ProtNLM"/>
    </source>
</evidence>
<protein>
    <recommendedName>
        <fullName evidence="3">Esterase</fullName>
    </recommendedName>
</protein>
<dbReference type="Gene3D" id="3.40.50.1820">
    <property type="entry name" value="alpha/beta hydrolase"/>
    <property type="match status" value="1"/>
</dbReference>
<dbReference type="EMBL" id="AM406670">
    <property type="protein sequence ID" value="CAL93328.1"/>
    <property type="molecule type" value="Genomic_DNA"/>
</dbReference>
<sequence>MSAPAPMIVYLHGFRSAPASVKAQALRARMAARGLGEAFWCEQLPVSPWAAVGLASAQIERSLANGGTPTVVGSSLGGYYATWLAEKYRLRAVLVNPAVVAPLSLEAYVGEQTNLYTGERFQFTQRHIDELRALEIPRITRPERYWLLVETGDEVLDYRHAVQRYAGAHQTVLEGGDHGFSRWNDYLDDVIAFAGPV</sequence>
<dbReference type="AlphaFoldDB" id="A1K3C3"/>
<dbReference type="STRING" id="62928.azo0711"/>
<dbReference type="HOGENOM" id="CLU_090996_2_0_4"/>
<dbReference type="KEGG" id="aoa:dqs_0780"/>
<organism evidence="1 2">
    <name type="scientific">Azoarcus sp. (strain BH72)</name>
    <dbReference type="NCBI Taxonomy" id="418699"/>
    <lineage>
        <taxon>Bacteria</taxon>
        <taxon>Pseudomonadati</taxon>
        <taxon>Pseudomonadota</taxon>
        <taxon>Betaproteobacteria</taxon>
        <taxon>Rhodocyclales</taxon>
        <taxon>Zoogloeaceae</taxon>
        <taxon>Azoarcus</taxon>
    </lineage>
</organism>
<dbReference type="eggNOG" id="COG3150">
    <property type="taxonomic scope" value="Bacteria"/>
</dbReference>
<dbReference type="KEGG" id="azo:azo0711"/>
<dbReference type="Proteomes" id="UP000002588">
    <property type="component" value="Chromosome"/>
</dbReference>
<dbReference type="PANTHER" id="PTHR35602">
    <property type="entry name" value="ESTERASE YQIA-RELATED"/>
    <property type="match status" value="1"/>
</dbReference>